<accession>A0A834W413</accession>
<dbReference type="AlphaFoldDB" id="A0A834W413"/>
<evidence type="ECO:0000313" key="1">
    <source>
        <dbReference type="EMBL" id="KAF7807738.1"/>
    </source>
</evidence>
<reference evidence="1" key="1">
    <citation type="submission" date="2020-09" db="EMBL/GenBank/DDBJ databases">
        <title>Genome-Enabled Discovery of Anthraquinone Biosynthesis in Senna tora.</title>
        <authorList>
            <person name="Kang S.-H."/>
            <person name="Pandey R.P."/>
            <person name="Lee C.-M."/>
            <person name="Sim J.-S."/>
            <person name="Jeong J.-T."/>
            <person name="Choi B.-S."/>
            <person name="Jung M."/>
            <person name="Ginzburg D."/>
            <person name="Zhao K."/>
            <person name="Won S.Y."/>
            <person name="Oh T.-J."/>
            <person name="Yu Y."/>
            <person name="Kim N.-H."/>
            <person name="Lee O.R."/>
            <person name="Lee T.-H."/>
            <person name="Bashyal P."/>
            <person name="Kim T.-S."/>
            <person name="Lee W.-H."/>
            <person name="Kawkins C."/>
            <person name="Kim C.-K."/>
            <person name="Kim J.S."/>
            <person name="Ahn B.O."/>
            <person name="Rhee S.Y."/>
            <person name="Sohng J.K."/>
        </authorList>
    </citation>
    <scope>NUCLEOTIDE SEQUENCE</scope>
    <source>
        <tissue evidence="1">Leaf</tissue>
    </source>
</reference>
<proteinExistence type="predicted"/>
<protein>
    <submittedName>
        <fullName evidence="1">Uncharacterized protein</fullName>
    </submittedName>
</protein>
<comment type="caution">
    <text evidence="1">The sequence shown here is derived from an EMBL/GenBank/DDBJ whole genome shotgun (WGS) entry which is preliminary data.</text>
</comment>
<dbReference type="Proteomes" id="UP000634136">
    <property type="component" value="Unassembled WGS sequence"/>
</dbReference>
<name>A0A834W413_9FABA</name>
<keyword evidence="2" id="KW-1185">Reference proteome</keyword>
<dbReference type="EMBL" id="JAAIUW010000012">
    <property type="protein sequence ID" value="KAF7807738.1"/>
    <property type="molecule type" value="Genomic_DNA"/>
</dbReference>
<evidence type="ECO:0000313" key="2">
    <source>
        <dbReference type="Proteomes" id="UP000634136"/>
    </source>
</evidence>
<gene>
    <name evidence="1" type="ORF">G2W53_039899</name>
</gene>
<sequence length="55" mass="6206">MGKSDFYEVRKLFALSGNISSKDVIGHVYNMSQVHQYSPSDSKNKRVIVDIEDAT</sequence>
<organism evidence="1 2">
    <name type="scientific">Senna tora</name>
    <dbReference type="NCBI Taxonomy" id="362788"/>
    <lineage>
        <taxon>Eukaryota</taxon>
        <taxon>Viridiplantae</taxon>
        <taxon>Streptophyta</taxon>
        <taxon>Embryophyta</taxon>
        <taxon>Tracheophyta</taxon>
        <taxon>Spermatophyta</taxon>
        <taxon>Magnoliopsida</taxon>
        <taxon>eudicotyledons</taxon>
        <taxon>Gunneridae</taxon>
        <taxon>Pentapetalae</taxon>
        <taxon>rosids</taxon>
        <taxon>fabids</taxon>
        <taxon>Fabales</taxon>
        <taxon>Fabaceae</taxon>
        <taxon>Caesalpinioideae</taxon>
        <taxon>Cassia clade</taxon>
        <taxon>Senna</taxon>
    </lineage>
</organism>
<dbReference type="OrthoDB" id="1434713at2759"/>